<organism evidence="2 3">
    <name type="scientific">Tritrichomonas foetus</name>
    <dbReference type="NCBI Taxonomy" id="1144522"/>
    <lineage>
        <taxon>Eukaryota</taxon>
        <taxon>Metamonada</taxon>
        <taxon>Parabasalia</taxon>
        <taxon>Tritrichomonadida</taxon>
        <taxon>Tritrichomonadidae</taxon>
        <taxon>Tritrichomonas</taxon>
    </lineage>
</organism>
<dbReference type="GeneID" id="94846471"/>
<evidence type="ECO:0000256" key="1">
    <source>
        <dbReference type="SAM" id="MobiDB-lite"/>
    </source>
</evidence>
<evidence type="ECO:0000313" key="2">
    <source>
        <dbReference type="EMBL" id="OHS95842.1"/>
    </source>
</evidence>
<evidence type="ECO:0000313" key="3">
    <source>
        <dbReference type="Proteomes" id="UP000179807"/>
    </source>
</evidence>
<dbReference type="RefSeq" id="XP_068348979.1">
    <property type="nucleotide sequence ID" value="XM_068511767.1"/>
</dbReference>
<feature type="compositionally biased region" description="Low complexity" evidence="1">
    <location>
        <begin position="177"/>
        <end position="195"/>
    </location>
</feature>
<sequence length="529" mass="60125">MVKFFTMPEDFSFYSEETNNASGEAPNNNINYAPDNNFTYSPNNNLSKVRRIMNYMYSKLGSFRKIYEKSSIDFQSPKIYDLPETENIPKIDILQKENLIQEAIDTTGIDETSEINQYYSESSSVFEQPNPSENISRNPLQDISESPEIRAQFNEEAAYLNDPIKGEAQFNEESEEQIVSSEQSEQTQTQEILESADNPSLSTKEKIWNYAVKTIRHAGPCAIAVLSSYWIHRKLSAQSPQEATQETKLETAQETKLETAQETKLETAQETKLETAQETKLETAQETKLETAQETKLETAQETKLETAQETKLETAQEIKLETAQVDSSESSVDIHVEQQAIFEGYVVLNNEEEISMEDVNDQYWNNETNNFEAEKETIELEETPSQSSPNTKGSVSSIISSVIVSFRNWFSRGSSKNQNCDTLSEQPNNQISDSEQACHVPYHKQIFSRIYNEENQERAAKIIRSGATFVNNTNNIINHQMDKVGPNTKALIKMIAYRKFGFFIIIAKSAAELLNYVSEMTNNPHTGE</sequence>
<dbReference type="OrthoDB" id="20473at2759"/>
<feature type="region of interest" description="Disordered" evidence="1">
    <location>
        <begin position="171"/>
        <end position="198"/>
    </location>
</feature>
<accession>A0A1J4J9H2</accession>
<keyword evidence="3" id="KW-1185">Reference proteome</keyword>
<reference evidence="2" key="1">
    <citation type="submission" date="2016-10" db="EMBL/GenBank/DDBJ databases">
        <authorList>
            <person name="Benchimol M."/>
            <person name="Almeida L.G."/>
            <person name="Vasconcelos A.T."/>
            <person name="Perreira-Neves A."/>
            <person name="Rosa I.A."/>
            <person name="Tasca T."/>
            <person name="Bogo M.R."/>
            <person name="de Souza W."/>
        </authorList>
    </citation>
    <scope>NUCLEOTIDE SEQUENCE [LARGE SCALE GENOMIC DNA]</scope>
    <source>
        <strain evidence="2">K</strain>
    </source>
</reference>
<dbReference type="Proteomes" id="UP000179807">
    <property type="component" value="Unassembled WGS sequence"/>
</dbReference>
<comment type="caution">
    <text evidence="2">The sequence shown here is derived from an EMBL/GenBank/DDBJ whole genome shotgun (WGS) entry which is preliminary data.</text>
</comment>
<name>A0A1J4J9H2_9EUKA</name>
<protein>
    <submittedName>
        <fullName evidence="2">Uncharacterized protein</fullName>
    </submittedName>
</protein>
<proteinExistence type="predicted"/>
<gene>
    <name evidence="2" type="ORF">TRFO_37995</name>
</gene>
<dbReference type="EMBL" id="MLAK01001216">
    <property type="protein sequence ID" value="OHS95842.1"/>
    <property type="molecule type" value="Genomic_DNA"/>
</dbReference>
<dbReference type="AlphaFoldDB" id="A0A1J4J9H2"/>
<feature type="compositionally biased region" description="Basic and acidic residues" evidence="1">
    <location>
        <begin position="245"/>
        <end position="309"/>
    </location>
</feature>
<feature type="region of interest" description="Disordered" evidence="1">
    <location>
        <begin position="120"/>
        <end position="143"/>
    </location>
</feature>
<feature type="region of interest" description="Disordered" evidence="1">
    <location>
        <begin position="237"/>
        <end position="309"/>
    </location>
</feature>
<dbReference type="VEuPathDB" id="TrichDB:TRFO_37995"/>